<dbReference type="AlphaFoldDB" id="A0A0E9TNI0"/>
<evidence type="ECO:0000313" key="1">
    <source>
        <dbReference type="EMBL" id="JAH54430.1"/>
    </source>
</evidence>
<protein>
    <submittedName>
        <fullName evidence="1">Uncharacterized protein</fullName>
    </submittedName>
</protein>
<organism evidence="1">
    <name type="scientific">Anguilla anguilla</name>
    <name type="common">European freshwater eel</name>
    <name type="synonym">Muraena anguilla</name>
    <dbReference type="NCBI Taxonomy" id="7936"/>
    <lineage>
        <taxon>Eukaryota</taxon>
        <taxon>Metazoa</taxon>
        <taxon>Chordata</taxon>
        <taxon>Craniata</taxon>
        <taxon>Vertebrata</taxon>
        <taxon>Euteleostomi</taxon>
        <taxon>Actinopterygii</taxon>
        <taxon>Neopterygii</taxon>
        <taxon>Teleostei</taxon>
        <taxon>Anguilliformes</taxon>
        <taxon>Anguillidae</taxon>
        <taxon>Anguilla</taxon>
    </lineage>
</organism>
<proteinExistence type="predicted"/>
<reference evidence="1" key="2">
    <citation type="journal article" date="2015" name="Fish Shellfish Immunol.">
        <title>Early steps in the European eel (Anguilla anguilla)-Vibrio vulnificus interaction in the gills: Role of the RtxA13 toxin.</title>
        <authorList>
            <person name="Callol A."/>
            <person name="Pajuelo D."/>
            <person name="Ebbesson L."/>
            <person name="Teles M."/>
            <person name="MacKenzie S."/>
            <person name="Amaro C."/>
        </authorList>
    </citation>
    <scope>NUCLEOTIDE SEQUENCE</scope>
</reference>
<reference evidence="1" key="1">
    <citation type="submission" date="2014-11" db="EMBL/GenBank/DDBJ databases">
        <authorList>
            <person name="Amaro Gonzalez C."/>
        </authorList>
    </citation>
    <scope>NUCLEOTIDE SEQUENCE</scope>
</reference>
<dbReference type="EMBL" id="GBXM01054147">
    <property type="protein sequence ID" value="JAH54430.1"/>
    <property type="molecule type" value="Transcribed_RNA"/>
</dbReference>
<name>A0A0E9TNI0_ANGAN</name>
<accession>A0A0E9TNI0</accession>
<sequence>MSHHNALLSLESHVSYCSSAGPGRGRIDQWFRLKNLWCLPLTCLL</sequence>